<protein>
    <submittedName>
        <fullName evidence="5">Putative oxidoreductase</fullName>
    </submittedName>
</protein>
<dbReference type="OrthoDB" id="6251714at2759"/>
<dbReference type="Gene3D" id="3.40.50.720">
    <property type="entry name" value="NAD(P)-binding Rossmann-like Domain"/>
    <property type="match status" value="1"/>
</dbReference>
<dbReference type="PANTHER" id="PTHR42901:SF1">
    <property type="entry name" value="ALCOHOL DEHYDROGENASE"/>
    <property type="match status" value="1"/>
</dbReference>
<dbReference type="FunFam" id="3.40.50.720:FF:000047">
    <property type="entry name" value="NADP-dependent L-serine/L-allo-threonine dehydrogenase"/>
    <property type="match status" value="1"/>
</dbReference>
<proteinExistence type="inferred from homology"/>
<comment type="similarity">
    <text evidence="1 4">Belongs to the short-chain dehydrogenases/reductases (SDR) family.</text>
</comment>
<dbReference type="Pfam" id="PF00106">
    <property type="entry name" value="adh_short"/>
    <property type="match status" value="1"/>
</dbReference>
<sequence>MFERIQGKTAFITGASAGIGEATAKLFAKYGSNVIITARREENLVNLQKEILEENPSVKVHIIKLDVSDHEAVKEAFKNLPEWASQIDFLVNNAGLSLGMLPLVSIPENSIDTMLNTNVKGLIFVTQQALPRMIESNSGHIINVGSIVGQNASPFGSVYSATKFAVHALTDSLRIETNATKIKVSEVCPGIVETEFNKVKFNNDAEAEKKFYDKLEVLTPMDIAEVIVFTASTHPRCVISNVTAVPIHQANSYILHRNN</sequence>
<name>A0A1R1Y9M5_9FUNG</name>
<evidence type="ECO:0000256" key="3">
    <source>
        <dbReference type="ARBA" id="ARBA00023002"/>
    </source>
</evidence>
<organism evidence="5 6">
    <name type="scientific">Smittium culicis</name>
    <dbReference type="NCBI Taxonomy" id="133412"/>
    <lineage>
        <taxon>Eukaryota</taxon>
        <taxon>Fungi</taxon>
        <taxon>Fungi incertae sedis</taxon>
        <taxon>Zoopagomycota</taxon>
        <taxon>Kickxellomycotina</taxon>
        <taxon>Harpellomycetes</taxon>
        <taxon>Harpellales</taxon>
        <taxon>Legeriomycetaceae</taxon>
        <taxon>Smittium</taxon>
    </lineage>
</organism>
<evidence type="ECO:0000256" key="2">
    <source>
        <dbReference type="ARBA" id="ARBA00022857"/>
    </source>
</evidence>
<dbReference type="AlphaFoldDB" id="A0A1R1Y9M5"/>
<dbReference type="PRINTS" id="PR00080">
    <property type="entry name" value="SDRFAMILY"/>
</dbReference>
<evidence type="ECO:0000313" key="6">
    <source>
        <dbReference type="Proteomes" id="UP000187283"/>
    </source>
</evidence>
<evidence type="ECO:0000256" key="1">
    <source>
        <dbReference type="ARBA" id="ARBA00006484"/>
    </source>
</evidence>
<dbReference type="PANTHER" id="PTHR42901">
    <property type="entry name" value="ALCOHOL DEHYDROGENASE"/>
    <property type="match status" value="1"/>
</dbReference>
<dbReference type="Proteomes" id="UP000187283">
    <property type="component" value="Unassembled WGS sequence"/>
</dbReference>
<dbReference type="EMBL" id="LSSN01000507">
    <property type="protein sequence ID" value="OMJ23622.1"/>
    <property type="molecule type" value="Genomic_DNA"/>
</dbReference>
<evidence type="ECO:0000256" key="4">
    <source>
        <dbReference type="RuleBase" id="RU000363"/>
    </source>
</evidence>
<keyword evidence="2" id="KW-0521">NADP</keyword>
<accession>A0A1R1Y9M5</accession>
<dbReference type="PRINTS" id="PR00081">
    <property type="entry name" value="GDHRDH"/>
</dbReference>
<keyword evidence="6" id="KW-1185">Reference proteome</keyword>
<gene>
    <name evidence="5" type="ORF">AYI70_g2150</name>
</gene>
<keyword evidence="3" id="KW-0560">Oxidoreductase</keyword>
<dbReference type="InterPro" id="IPR036291">
    <property type="entry name" value="NAD(P)-bd_dom_sf"/>
</dbReference>
<comment type="caution">
    <text evidence="5">The sequence shown here is derived from an EMBL/GenBank/DDBJ whole genome shotgun (WGS) entry which is preliminary data.</text>
</comment>
<dbReference type="InterPro" id="IPR002347">
    <property type="entry name" value="SDR_fam"/>
</dbReference>
<dbReference type="SUPFAM" id="SSF51735">
    <property type="entry name" value="NAD(P)-binding Rossmann-fold domains"/>
    <property type="match status" value="1"/>
</dbReference>
<dbReference type="GO" id="GO:0016616">
    <property type="term" value="F:oxidoreductase activity, acting on the CH-OH group of donors, NAD or NADP as acceptor"/>
    <property type="evidence" value="ECO:0007669"/>
    <property type="project" value="UniProtKB-ARBA"/>
</dbReference>
<dbReference type="STRING" id="133412.A0A1R1Y9M5"/>
<dbReference type="PIRSF" id="PIRSF000126">
    <property type="entry name" value="11-beta-HSD1"/>
    <property type="match status" value="1"/>
</dbReference>
<dbReference type="InterPro" id="IPR020904">
    <property type="entry name" value="Sc_DH/Rdtase_CS"/>
</dbReference>
<reference evidence="5 6" key="1">
    <citation type="submission" date="2017-01" db="EMBL/GenBank/DDBJ databases">
        <authorList>
            <person name="Mah S.A."/>
            <person name="Swanson W.J."/>
            <person name="Moy G.W."/>
            <person name="Vacquier V.D."/>
        </authorList>
    </citation>
    <scope>NUCLEOTIDE SEQUENCE [LARGE SCALE GENOMIC DNA]</scope>
    <source>
        <strain evidence="5 6">GSMNP</strain>
    </source>
</reference>
<dbReference type="PROSITE" id="PS00061">
    <property type="entry name" value="ADH_SHORT"/>
    <property type="match status" value="1"/>
</dbReference>
<evidence type="ECO:0000313" key="5">
    <source>
        <dbReference type="EMBL" id="OMJ23622.1"/>
    </source>
</evidence>